<name>A0ABU2S332_9ACTN</name>
<evidence type="ECO:0000313" key="1">
    <source>
        <dbReference type="EMBL" id="MDT0443367.1"/>
    </source>
</evidence>
<gene>
    <name evidence="1" type="ORF">RM779_12270</name>
</gene>
<reference evidence="2" key="1">
    <citation type="submission" date="2023-07" db="EMBL/GenBank/DDBJ databases">
        <title>30 novel species of actinomycetes from the DSMZ collection.</title>
        <authorList>
            <person name="Nouioui I."/>
        </authorList>
    </citation>
    <scope>NUCLEOTIDE SEQUENCE [LARGE SCALE GENOMIC DNA]</scope>
    <source>
        <strain evidence="2">DSM 41886</strain>
    </source>
</reference>
<accession>A0ABU2S332</accession>
<proteinExistence type="predicted"/>
<dbReference type="InterPro" id="IPR025459">
    <property type="entry name" value="DUF4279"/>
</dbReference>
<dbReference type="Pfam" id="PF14106">
    <property type="entry name" value="DUF4279"/>
    <property type="match status" value="1"/>
</dbReference>
<dbReference type="EMBL" id="JAVREV010000006">
    <property type="protein sequence ID" value="MDT0443367.1"/>
    <property type="molecule type" value="Genomic_DNA"/>
</dbReference>
<protein>
    <submittedName>
        <fullName evidence="1">DUF4279 domain-containing protein</fullName>
    </submittedName>
</protein>
<dbReference type="Proteomes" id="UP001183615">
    <property type="component" value="Unassembled WGS sequence"/>
</dbReference>
<organism evidence="1 2">
    <name type="scientific">Streptomyces johnsoniae</name>
    <dbReference type="NCBI Taxonomy" id="3075532"/>
    <lineage>
        <taxon>Bacteria</taxon>
        <taxon>Bacillati</taxon>
        <taxon>Actinomycetota</taxon>
        <taxon>Actinomycetes</taxon>
        <taxon>Kitasatosporales</taxon>
        <taxon>Streptomycetaceae</taxon>
        <taxon>Streptomyces</taxon>
    </lineage>
</organism>
<keyword evidence="2" id="KW-1185">Reference proteome</keyword>
<dbReference type="RefSeq" id="WP_311617733.1">
    <property type="nucleotide sequence ID" value="NZ_JAVREV010000006.1"/>
</dbReference>
<comment type="caution">
    <text evidence="1">The sequence shown here is derived from an EMBL/GenBank/DDBJ whole genome shotgun (WGS) entry which is preliminary data.</text>
</comment>
<sequence length="140" mass="14941">MTTASYTYSERKWAGTDATLVVRKDDLDPQAVTARLGLDPTATRLPGPARLRPAGDPSGLWLYQCSTAALGLPEQIDRVVDAVEERAGVLHELAAEGHEVTLTAFGFVGNGSVLEIMPQTALRIASLGIPLELRVSGSER</sequence>
<evidence type="ECO:0000313" key="2">
    <source>
        <dbReference type="Proteomes" id="UP001183615"/>
    </source>
</evidence>